<comment type="caution">
    <text evidence="1">The sequence shown here is derived from an EMBL/GenBank/DDBJ whole genome shotgun (WGS) entry which is preliminary data.</text>
</comment>
<dbReference type="AlphaFoldDB" id="A0A645CB48"/>
<organism evidence="1">
    <name type="scientific">bioreactor metagenome</name>
    <dbReference type="NCBI Taxonomy" id="1076179"/>
    <lineage>
        <taxon>unclassified sequences</taxon>
        <taxon>metagenomes</taxon>
        <taxon>ecological metagenomes</taxon>
    </lineage>
</organism>
<protein>
    <submittedName>
        <fullName evidence="1">Uncharacterized protein</fullName>
    </submittedName>
</protein>
<name>A0A645CB48_9ZZZZ</name>
<proteinExistence type="predicted"/>
<dbReference type="EMBL" id="VSSQ01025780">
    <property type="protein sequence ID" value="MPM74150.1"/>
    <property type="molecule type" value="Genomic_DNA"/>
</dbReference>
<reference evidence="1" key="1">
    <citation type="submission" date="2019-08" db="EMBL/GenBank/DDBJ databases">
        <authorList>
            <person name="Kucharzyk K."/>
            <person name="Murdoch R.W."/>
            <person name="Higgins S."/>
            <person name="Loffler F."/>
        </authorList>
    </citation>
    <scope>NUCLEOTIDE SEQUENCE</scope>
</reference>
<accession>A0A645CB48</accession>
<sequence length="60" mass="6772">MRHAADKTAGRDSYAAVALVAVKTDSTNVVCHRHFHSMFNTDRFSWHHKDFCKLVNLVGA</sequence>
<evidence type="ECO:0000313" key="1">
    <source>
        <dbReference type="EMBL" id="MPM74150.1"/>
    </source>
</evidence>
<gene>
    <name evidence="1" type="ORF">SDC9_121135</name>
</gene>